<feature type="non-terminal residue" evidence="5">
    <location>
        <position position="134"/>
    </location>
</feature>
<evidence type="ECO:0000313" key="5">
    <source>
        <dbReference type="EMBL" id="ETW84162.1"/>
    </source>
</evidence>
<reference evidence="5 6" key="1">
    <citation type="journal article" date="2012" name="New Phytol.">
        <title>Insight into trade-off between wood decay and parasitism from the genome of a fungal forest pathogen.</title>
        <authorList>
            <person name="Olson A."/>
            <person name="Aerts A."/>
            <person name="Asiegbu F."/>
            <person name="Belbahri L."/>
            <person name="Bouzid O."/>
            <person name="Broberg A."/>
            <person name="Canback B."/>
            <person name="Coutinho P.M."/>
            <person name="Cullen D."/>
            <person name="Dalman K."/>
            <person name="Deflorio G."/>
            <person name="van Diepen L.T."/>
            <person name="Dunand C."/>
            <person name="Duplessis S."/>
            <person name="Durling M."/>
            <person name="Gonthier P."/>
            <person name="Grimwood J."/>
            <person name="Fossdal C.G."/>
            <person name="Hansson D."/>
            <person name="Henrissat B."/>
            <person name="Hietala A."/>
            <person name="Himmelstrand K."/>
            <person name="Hoffmeister D."/>
            <person name="Hogberg N."/>
            <person name="James T.Y."/>
            <person name="Karlsson M."/>
            <person name="Kohler A."/>
            <person name="Kues U."/>
            <person name="Lee Y.H."/>
            <person name="Lin Y.C."/>
            <person name="Lind M."/>
            <person name="Lindquist E."/>
            <person name="Lombard V."/>
            <person name="Lucas S."/>
            <person name="Lunden K."/>
            <person name="Morin E."/>
            <person name="Murat C."/>
            <person name="Park J."/>
            <person name="Raffaello T."/>
            <person name="Rouze P."/>
            <person name="Salamov A."/>
            <person name="Schmutz J."/>
            <person name="Solheim H."/>
            <person name="Stahlberg J."/>
            <person name="Velez H."/>
            <person name="de Vries R.P."/>
            <person name="Wiebenga A."/>
            <person name="Woodward S."/>
            <person name="Yakovlev I."/>
            <person name="Garbelotto M."/>
            <person name="Martin F."/>
            <person name="Grigoriev I.V."/>
            <person name="Stenlid J."/>
        </authorList>
    </citation>
    <scope>NUCLEOTIDE SEQUENCE [LARGE SCALE GENOMIC DNA]</scope>
    <source>
        <strain evidence="5 6">TC 32-1</strain>
    </source>
</reference>
<protein>
    <recommendedName>
        <fullName evidence="2">NADH dehydrogenase [ubiquinone] 1 alpha subcomplex assembly factor 3</fullName>
    </recommendedName>
</protein>
<dbReference type="PANTHER" id="PTHR21192:SF2">
    <property type="entry name" value="NADH DEHYDROGENASE [UBIQUINONE] 1 ALPHA SUBCOMPLEX ASSEMBLY FACTOR 3"/>
    <property type="match status" value="1"/>
</dbReference>
<keyword evidence="3" id="KW-0496">Mitochondrion</keyword>
<dbReference type="HOGENOM" id="CLU_074390_1_2_1"/>
<gene>
    <name evidence="5" type="ORF">HETIRDRAFT_247083</name>
</gene>
<dbReference type="OrthoDB" id="20681at2759"/>
<evidence type="ECO:0000256" key="1">
    <source>
        <dbReference type="ARBA" id="ARBA00004173"/>
    </source>
</evidence>
<organism evidence="5 6">
    <name type="scientific">Heterobasidion irregulare (strain TC 32-1)</name>
    <dbReference type="NCBI Taxonomy" id="747525"/>
    <lineage>
        <taxon>Eukaryota</taxon>
        <taxon>Fungi</taxon>
        <taxon>Dikarya</taxon>
        <taxon>Basidiomycota</taxon>
        <taxon>Agaricomycotina</taxon>
        <taxon>Agaricomycetes</taxon>
        <taxon>Russulales</taxon>
        <taxon>Bondarzewiaceae</taxon>
        <taxon>Heterobasidion</taxon>
        <taxon>Heterobasidion annosum species complex</taxon>
    </lineage>
</organism>
<evidence type="ECO:0000313" key="6">
    <source>
        <dbReference type="Proteomes" id="UP000030671"/>
    </source>
</evidence>
<evidence type="ECO:0000256" key="4">
    <source>
        <dbReference type="ARBA" id="ARBA00049984"/>
    </source>
</evidence>
<dbReference type="GO" id="GO:0005743">
    <property type="term" value="C:mitochondrial inner membrane"/>
    <property type="evidence" value="ECO:0007669"/>
    <property type="project" value="TreeGrafter"/>
</dbReference>
<dbReference type="EMBL" id="KI925456">
    <property type="protein sequence ID" value="ETW84162.1"/>
    <property type="molecule type" value="Genomic_DNA"/>
</dbReference>
<comment type="similarity">
    <text evidence="4">Belongs to the NDUFAF3 family.</text>
</comment>
<feature type="non-terminal residue" evidence="5">
    <location>
        <position position="1"/>
    </location>
</feature>
<accession>W4KE80</accession>
<dbReference type="Pfam" id="PF04430">
    <property type="entry name" value="DUF498"/>
    <property type="match status" value="1"/>
</dbReference>
<evidence type="ECO:0000256" key="3">
    <source>
        <dbReference type="ARBA" id="ARBA00023128"/>
    </source>
</evidence>
<dbReference type="InterPro" id="IPR034095">
    <property type="entry name" value="NDUF3"/>
</dbReference>
<keyword evidence="6" id="KW-1185">Reference proteome</keyword>
<dbReference type="AlphaFoldDB" id="W4KE80"/>
<dbReference type="PANTHER" id="PTHR21192">
    <property type="entry name" value="NUCLEAR PROTEIN E3-3"/>
    <property type="match status" value="1"/>
</dbReference>
<dbReference type="Proteomes" id="UP000030671">
    <property type="component" value="Unassembled WGS sequence"/>
</dbReference>
<dbReference type="eggNOG" id="KOG3363">
    <property type="taxonomic scope" value="Eukaryota"/>
</dbReference>
<dbReference type="GeneID" id="20669143"/>
<dbReference type="InterPro" id="IPR007523">
    <property type="entry name" value="NDUFAF3/AAMDC"/>
</dbReference>
<sequence length="134" mass="14779">LTNILAGEVPPPVQVKSVSSAGIHLQDGLLLSSSCIFLEGKVFLWDVPPTLWQGWSKERFELFELVVPKPEILLLGTGETVSPPPALLRQYLGSLGIQIEVMNTWNACTTYNLLAEEGRRVAAALLPFTPRPWK</sequence>
<dbReference type="RefSeq" id="XP_009543864.1">
    <property type="nucleotide sequence ID" value="XM_009545569.1"/>
</dbReference>
<dbReference type="Gene3D" id="3.40.1230.10">
    <property type="entry name" value="MTH938-like"/>
    <property type="match status" value="1"/>
</dbReference>
<dbReference type="STRING" id="747525.W4KE80"/>
<name>W4KE80_HETIT</name>
<evidence type="ECO:0000256" key="2">
    <source>
        <dbReference type="ARBA" id="ARBA00021776"/>
    </source>
</evidence>
<dbReference type="CDD" id="cd05125">
    <property type="entry name" value="Mth938_2P1-like"/>
    <property type="match status" value="1"/>
</dbReference>
<dbReference type="SUPFAM" id="SSF64076">
    <property type="entry name" value="MTH938-like"/>
    <property type="match status" value="1"/>
</dbReference>
<dbReference type="InParanoid" id="W4KE80"/>
<proteinExistence type="inferred from homology"/>
<dbReference type="GO" id="GO:0032981">
    <property type="term" value="P:mitochondrial respiratory chain complex I assembly"/>
    <property type="evidence" value="ECO:0007669"/>
    <property type="project" value="InterPro"/>
</dbReference>
<dbReference type="KEGG" id="hir:HETIRDRAFT_247083"/>
<comment type="subcellular location">
    <subcellularLocation>
        <location evidence="1">Mitochondrion</location>
    </subcellularLocation>
</comment>
<dbReference type="InterPro" id="IPR036748">
    <property type="entry name" value="MTH938-like_sf"/>
</dbReference>